<gene>
    <name evidence="8" type="ORF">MMF94_11135</name>
</gene>
<dbReference type="PANTHER" id="PTHR30177:SF4">
    <property type="entry name" value="OSMOPROTECTANT IMPORT PERMEASE PROTEIN OSMW"/>
    <property type="match status" value="1"/>
</dbReference>
<dbReference type="PANTHER" id="PTHR30177">
    <property type="entry name" value="GLYCINE BETAINE/L-PROLINE TRANSPORT SYSTEM PERMEASE PROTEIN PROW"/>
    <property type="match status" value="1"/>
</dbReference>
<keyword evidence="2 6" id="KW-0813">Transport</keyword>
<dbReference type="RefSeq" id="WP_241036266.1">
    <property type="nucleotide sequence ID" value="NZ_BAAAJF010000020.1"/>
</dbReference>
<evidence type="ECO:0000313" key="9">
    <source>
        <dbReference type="Proteomes" id="UP001299970"/>
    </source>
</evidence>
<evidence type="ECO:0000259" key="7">
    <source>
        <dbReference type="PROSITE" id="PS50928"/>
    </source>
</evidence>
<comment type="similarity">
    <text evidence="6">Belongs to the binding-protein-dependent transport system permease family.</text>
</comment>
<comment type="caution">
    <text evidence="8">The sequence shown here is derived from an EMBL/GenBank/DDBJ whole genome shotgun (WGS) entry which is preliminary data.</text>
</comment>
<evidence type="ECO:0000313" key="8">
    <source>
        <dbReference type="EMBL" id="MCH6166239.1"/>
    </source>
</evidence>
<comment type="subcellular location">
    <subcellularLocation>
        <location evidence="6">Cell membrane</location>
        <topology evidence="6">Multi-pass membrane protein</topology>
    </subcellularLocation>
    <subcellularLocation>
        <location evidence="1">Membrane</location>
        <topology evidence="1">Multi-pass membrane protein</topology>
    </subcellularLocation>
</comment>
<dbReference type="InterPro" id="IPR051204">
    <property type="entry name" value="ABC_transp_perm/SBD"/>
</dbReference>
<dbReference type="InterPro" id="IPR000515">
    <property type="entry name" value="MetI-like"/>
</dbReference>
<proteinExistence type="inferred from homology"/>
<reference evidence="8 9" key="1">
    <citation type="submission" date="2022-03" db="EMBL/GenBank/DDBJ databases">
        <title>Pseudonocardia alaer sp. nov., a novel actinomycete isolated from reed forest soil.</title>
        <authorList>
            <person name="Wang L."/>
        </authorList>
    </citation>
    <scope>NUCLEOTIDE SEQUENCE [LARGE SCALE GENOMIC DNA]</scope>
    <source>
        <strain evidence="8 9">Y-16303</strain>
    </source>
</reference>
<dbReference type="Pfam" id="PF00528">
    <property type="entry name" value="BPD_transp_1"/>
    <property type="match status" value="1"/>
</dbReference>
<evidence type="ECO:0000256" key="3">
    <source>
        <dbReference type="ARBA" id="ARBA00022692"/>
    </source>
</evidence>
<feature type="transmembrane region" description="Helical" evidence="6">
    <location>
        <begin position="234"/>
        <end position="256"/>
    </location>
</feature>
<keyword evidence="5 6" id="KW-0472">Membrane</keyword>
<feature type="transmembrane region" description="Helical" evidence="6">
    <location>
        <begin position="73"/>
        <end position="96"/>
    </location>
</feature>
<feature type="transmembrane region" description="Helical" evidence="6">
    <location>
        <begin position="108"/>
        <end position="133"/>
    </location>
</feature>
<evidence type="ECO:0000256" key="2">
    <source>
        <dbReference type="ARBA" id="ARBA00022448"/>
    </source>
</evidence>
<protein>
    <submittedName>
        <fullName evidence="8">ABC transporter permease</fullName>
    </submittedName>
</protein>
<accession>A0ABS9TCG7</accession>
<dbReference type="PROSITE" id="PS50928">
    <property type="entry name" value="ABC_TM1"/>
    <property type="match status" value="1"/>
</dbReference>
<keyword evidence="9" id="KW-1185">Reference proteome</keyword>
<dbReference type="InterPro" id="IPR035906">
    <property type="entry name" value="MetI-like_sf"/>
</dbReference>
<feature type="transmembrane region" description="Helical" evidence="6">
    <location>
        <begin position="32"/>
        <end position="53"/>
    </location>
</feature>
<dbReference type="EMBL" id="JAKXMK010000008">
    <property type="protein sequence ID" value="MCH6166239.1"/>
    <property type="molecule type" value="Genomic_DNA"/>
</dbReference>
<evidence type="ECO:0000256" key="1">
    <source>
        <dbReference type="ARBA" id="ARBA00004141"/>
    </source>
</evidence>
<evidence type="ECO:0000256" key="5">
    <source>
        <dbReference type="ARBA" id="ARBA00023136"/>
    </source>
</evidence>
<evidence type="ECO:0000256" key="4">
    <source>
        <dbReference type="ARBA" id="ARBA00022989"/>
    </source>
</evidence>
<keyword evidence="3 6" id="KW-0812">Transmembrane</keyword>
<evidence type="ECO:0000256" key="6">
    <source>
        <dbReference type="RuleBase" id="RU363032"/>
    </source>
</evidence>
<dbReference type="Gene3D" id="1.10.3720.10">
    <property type="entry name" value="MetI-like"/>
    <property type="match status" value="1"/>
</dbReference>
<name>A0ABS9TCG7_9PSEU</name>
<dbReference type="SUPFAM" id="SSF161098">
    <property type="entry name" value="MetI-like"/>
    <property type="match status" value="1"/>
</dbReference>
<feature type="transmembrane region" description="Helical" evidence="6">
    <location>
        <begin position="207"/>
        <end position="227"/>
    </location>
</feature>
<feature type="transmembrane region" description="Helical" evidence="6">
    <location>
        <begin position="139"/>
        <end position="159"/>
    </location>
</feature>
<dbReference type="CDD" id="cd06261">
    <property type="entry name" value="TM_PBP2"/>
    <property type="match status" value="1"/>
</dbReference>
<keyword evidence="4 6" id="KW-1133">Transmembrane helix</keyword>
<sequence>MSLAIEDPYARSDEMLDQPGPHRSRAAWWRRYLGVPAVLALVCIGVAVFVAVADLDDVEQRLLTLGGLLNATLVHLQLVGLSTLLVIVIAVPLGILVTRPAARRLTPLVVGLGNIAQSVPSLGVIVLFAILFAPGFRGAVVALVVYAFLPILRNTIVGLQQIDPFVVESARGMGMSSNRVLREIELPLAVPVILAGVRTAAVINVGTATIGALTNAGGLGSVVYGGIVQSRTPVIVVASILTAVLALLVDHVLGVAEDVLRPRGL</sequence>
<feature type="domain" description="ABC transmembrane type-1" evidence="7">
    <location>
        <begin position="72"/>
        <end position="253"/>
    </location>
</feature>
<organism evidence="8 9">
    <name type="scientific">Pseudonocardia alaniniphila</name>
    <dbReference type="NCBI Taxonomy" id="75291"/>
    <lineage>
        <taxon>Bacteria</taxon>
        <taxon>Bacillati</taxon>
        <taxon>Actinomycetota</taxon>
        <taxon>Actinomycetes</taxon>
        <taxon>Pseudonocardiales</taxon>
        <taxon>Pseudonocardiaceae</taxon>
        <taxon>Pseudonocardia</taxon>
    </lineage>
</organism>
<dbReference type="Proteomes" id="UP001299970">
    <property type="component" value="Unassembled WGS sequence"/>
</dbReference>